<gene>
    <name evidence="11" type="ORF">ACFQDI_13490</name>
</gene>
<dbReference type="Pfam" id="PF07250">
    <property type="entry name" value="Glyoxal_oxid_N"/>
    <property type="match status" value="1"/>
</dbReference>
<dbReference type="InterPro" id="IPR011658">
    <property type="entry name" value="PA14_dom"/>
</dbReference>
<evidence type="ECO:0000256" key="1">
    <source>
        <dbReference type="ARBA" id="ARBA00022617"/>
    </source>
</evidence>
<dbReference type="Pfam" id="PF13385">
    <property type="entry name" value="Laminin_G_3"/>
    <property type="match status" value="1"/>
</dbReference>
<evidence type="ECO:0000256" key="3">
    <source>
        <dbReference type="ARBA" id="ARBA00022729"/>
    </source>
</evidence>
<dbReference type="Pfam" id="PF00801">
    <property type="entry name" value="PKD"/>
    <property type="match status" value="1"/>
</dbReference>
<dbReference type="CDD" id="cd00146">
    <property type="entry name" value="PKD"/>
    <property type="match status" value="1"/>
</dbReference>
<dbReference type="InterPro" id="IPR000601">
    <property type="entry name" value="PKD_dom"/>
</dbReference>
<dbReference type="InterPro" id="IPR008979">
    <property type="entry name" value="Galactose-bd-like_sf"/>
</dbReference>
<dbReference type="InterPro" id="IPR013320">
    <property type="entry name" value="ConA-like_dom_sf"/>
</dbReference>
<dbReference type="SUPFAM" id="SSF49313">
    <property type="entry name" value="Cadherin-like"/>
    <property type="match status" value="1"/>
</dbReference>
<dbReference type="Gene3D" id="2.60.40.10">
    <property type="entry name" value="Immunoglobulins"/>
    <property type="match status" value="4"/>
</dbReference>
<feature type="domain" description="PA14" evidence="10">
    <location>
        <begin position="615"/>
        <end position="771"/>
    </location>
</feature>
<keyword evidence="5" id="KW-1015">Disulfide bond</keyword>
<dbReference type="InterPro" id="IPR037293">
    <property type="entry name" value="Gal_Oxidase_central_sf"/>
</dbReference>
<dbReference type="InterPro" id="IPR015943">
    <property type="entry name" value="WD40/YVTN_repeat-like_dom_sf"/>
</dbReference>
<accession>A0ABW0KTH6</accession>
<dbReference type="Gene3D" id="3.90.182.10">
    <property type="entry name" value="Toxin - Anthrax Protective Antigen,domain 1"/>
    <property type="match status" value="1"/>
</dbReference>
<dbReference type="InterPro" id="IPR006584">
    <property type="entry name" value="Cellulose-bd_IV"/>
</dbReference>
<dbReference type="SUPFAM" id="SSF81296">
    <property type="entry name" value="E set domains"/>
    <property type="match status" value="1"/>
</dbReference>
<dbReference type="Gene3D" id="2.60.120.260">
    <property type="entry name" value="Galactose-binding domain-like"/>
    <property type="match status" value="1"/>
</dbReference>
<dbReference type="InterPro" id="IPR044048">
    <property type="entry name" value="Big_12"/>
</dbReference>
<evidence type="ECO:0000259" key="7">
    <source>
        <dbReference type="PROSITE" id="PS50093"/>
    </source>
</evidence>
<dbReference type="InterPro" id="IPR011043">
    <property type="entry name" value="Gal_Oxase/kelch_b-propeller"/>
</dbReference>
<dbReference type="SUPFAM" id="SSF50965">
    <property type="entry name" value="Galactose oxidase, central domain"/>
    <property type="match status" value="1"/>
</dbReference>
<feature type="domain" description="PKD" evidence="7">
    <location>
        <begin position="1119"/>
        <end position="1179"/>
    </location>
</feature>
<organism evidence="11 12">
    <name type="scientific">Prosthecobacter fluviatilis</name>
    <dbReference type="NCBI Taxonomy" id="445931"/>
    <lineage>
        <taxon>Bacteria</taxon>
        <taxon>Pseudomonadati</taxon>
        <taxon>Verrucomicrobiota</taxon>
        <taxon>Verrucomicrobiia</taxon>
        <taxon>Verrucomicrobiales</taxon>
        <taxon>Verrucomicrobiaceae</taxon>
        <taxon>Prosthecobacter</taxon>
    </lineage>
</organism>
<feature type="domain" description="CBM6" evidence="9">
    <location>
        <begin position="2011"/>
        <end position="2157"/>
    </location>
</feature>
<dbReference type="InterPro" id="IPR013783">
    <property type="entry name" value="Ig-like_fold"/>
</dbReference>
<dbReference type="InterPro" id="IPR014756">
    <property type="entry name" value="Ig_E-set"/>
</dbReference>
<dbReference type="InterPro" id="IPR041342">
    <property type="entry name" value="CBM35"/>
</dbReference>
<evidence type="ECO:0000256" key="4">
    <source>
        <dbReference type="ARBA" id="ARBA00023004"/>
    </source>
</evidence>
<dbReference type="EMBL" id="JBHSMQ010000004">
    <property type="protein sequence ID" value="MFC5455872.1"/>
    <property type="molecule type" value="Genomic_DNA"/>
</dbReference>
<dbReference type="PROSITE" id="PS50093">
    <property type="entry name" value="PKD"/>
    <property type="match status" value="1"/>
</dbReference>
<feature type="domain" description="Cytochrome c" evidence="8">
    <location>
        <begin position="1562"/>
        <end position="1687"/>
    </location>
</feature>
<keyword evidence="2 6" id="KW-0479">Metal-binding</keyword>
<evidence type="ECO:0000256" key="2">
    <source>
        <dbReference type="ARBA" id="ARBA00022723"/>
    </source>
</evidence>
<dbReference type="InterPro" id="IPR035986">
    <property type="entry name" value="PKD_dom_sf"/>
</dbReference>
<dbReference type="SUPFAM" id="SSF50974">
    <property type="entry name" value="Nitrous oxide reductase, N-terminal domain"/>
    <property type="match status" value="1"/>
</dbReference>
<dbReference type="Pfam" id="PF07691">
    <property type="entry name" value="PA14"/>
    <property type="match status" value="1"/>
</dbReference>
<keyword evidence="1 6" id="KW-0349">Heme</keyword>
<evidence type="ECO:0000313" key="11">
    <source>
        <dbReference type="EMBL" id="MFC5455872.1"/>
    </source>
</evidence>
<comment type="caution">
    <text evidence="11">The sequence shown here is derived from an EMBL/GenBank/DDBJ whole genome shotgun (WGS) entry which is preliminary data.</text>
</comment>
<dbReference type="SUPFAM" id="SSF56988">
    <property type="entry name" value="Anthrax protective antigen"/>
    <property type="match status" value="2"/>
</dbReference>
<proteinExistence type="predicted"/>
<dbReference type="PANTHER" id="PTHR32208">
    <property type="entry name" value="SECRETED PROTEIN-RELATED"/>
    <property type="match status" value="1"/>
</dbReference>
<dbReference type="Pfam" id="PF18099">
    <property type="entry name" value="CBM_35_2"/>
    <property type="match status" value="1"/>
</dbReference>
<dbReference type="SMART" id="SM00606">
    <property type="entry name" value="CBD_IV"/>
    <property type="match status" value="1"/>
</dbReference>
<dbReference type="InterPro" id="IPR015919">
    <property type="entry name" value="Cadherin-like_sf"/>
</dbReference>
<dbReference type="Pfam" id="PF09118">
    <property type="entry name" value="GO-like_E_set"/>
    <property type="match status" value="1"/>
</dbReference>
<dbReference type="Pfam" id="PF19078">
    <property type="entry name" value="Big_12"/>
    <property type="match status" value="3"/>
</dbReference>
<dbReference type="SMART" id="SM00560">
    <property type="entry name" value="LamGL"/>
    <property type="match status" value="1"/>
</dbReference>
<name>A0ABW0KTH6_9BACT</name>
<evidence type="ECO:0000256" key="5">
    <source>
        <dbReference type="ARBA" id="ARBA00023157"/>
    </source>
</evidence>
<dbReference type="PROSITE" id="PS51820">
    <property type="entry name" value="PA14"/>
    <property type="match status" value="2"/>
</dbReference>
<keyword evidence="3" id="KW-0732">Signal</keyword>
<dbReference type="InterPro" id="IPR011045">
    <property type="entry name" value="N2O_reductase_N"/>
</dbReference>
<dbReference type="PROSITE" id="PS51007">
    <property type="entry name" value="CYTC"/>
    <property type="match status" value="2"/>
</dbReference>
<dbReference type="SMART" id="SM00089">
    <property type="entry name" value="PKD"/>
    <property type="match status" value="1"/>
</dbReference>
<dbReference type="SMART" id="SM00612">
    <property type="entry name" value="Kelch"/>
    <property type="match status" value="2"/>
</dbReference>
<dbReference type="SUPFAM" id="SSF49299">
    <property type="entry name" value="PKD domain"/>
    <property type="match status" value="1"/>
</dbReference>
<dbReference type="SMART" id="SM00758">
    <property type="entry name" value="PA14"/>
    <property type="match status" value="2"/>
</dbReference>
<keyword evidence="4 6" id="KW-0408">Iron</keyword>
<evidence type="ECO:0000256" key="6">
    <source>
        <dbReference type="PROSITE-ProRule" id="PRU00433"/>
    </source>
</evidence>
<dbReference type="Pfam" id="PF21419">
    <property type="entry name" value="RoxA-like_Cyt-c"/>
    <property type="match status" value="1"/>
</dbReference>
<dbReference type="Pfam" id="PF05345">
    <property type="entry name" value="He_PIG"/>
    <property type="match status" value="2"/>
</dbReference>
<dbReference type="InterPro" id="IPR006558">
    <property type="entry name" value="LamG-like"/>
</dbReference>
<evidence type="ECO:0000313" key="12">
    <source>
        <dbReference type="Proteomes" id="UP001596052"/>
    </source>
</evidence>
<dbReference type="InterPro" id="IPR036909">
    <property type="entry name" value="Cyt_c-like_dom_sf"/>
</dbReference>
<dbReference type="RefSeq" id="WP_377167387.1">
    <property type="nucleotide sequence ID" value="NZ_JBHSMQ010000004.1"/>
</dbReference>
<dbReference type="InterPro" id="IPR005084">
    <property type="entry name" value="CBM6"/>
</dbReference>
<protein>
    <submittedName>
        <fullName evidence="11">Ig-like domain-containing protein</fullName>
    </submittedName>
</protein>
<reference evidence="12" key="1">
    <citation type="journal article" date="2019" name="Int. J. Syst. Evol. Microbiol.">
        <title>The Global Catalogue of Microorganisms (GCM) 10K type strain sequencing project: providing services to taxonomists for standard genome sequencing and annotation.</title>
        <authorList>
            <consortium name="The Broad Institute Genomics Platform"/>
            <consortium name="The Broad Institute Genome Sequencing Center for Infectious Disease"/>
            <person name="Wu L."/>
            <person name="Ma J."/>
        </authorList>
    </citation>
    <scope>NUCLEOTIDE SEQUENCE [LARGE SCALE GENOMIC DNA]</scope>
    <source>
        <strain evidence="12">CGMCC 4.1469</strain>
    </source>
</reference>
<dbReference type="Gene3D" id="2.60.120.1560">
    <property type="match status" value="1"/>
</dbReference>
<dbReference type="Gene3D" id="2.130.10.80">
    <property type="entry name" value="Galactose oxidase/kelch, beta-propeller"/>
    <property type="match status" value="1"/>
</dbReference>
<dbReference type="InterPro" id="IPR037524">
    <property type="entry name" value="PA14/GLEYA"/>
</dbReference>
<dbReference type="Gene3D" id="2.130.10.10">
    <property type="entry name" value="YVTN repeat-like/Quinoprotein amine dehydrogenase"/>
    <property type="match status" value="2"/>
</dbReference>
<dbReference type="SUPFAM" id="SSF49899">
    <property type="entry name" value="Concanavalin A-like lectins/glucanases"/>
    <property type="match status" value="1"/>
</dbReference>
<dbReference type="Gene3D" id="2.60.120.200">
    <property type="match status" value="1"/>
</dbReference>
<dbReference type="InterPro" id="IPR006652">
    <property type="entry name" value="Kelch_1"/>
</dbReference>
<sequence length="2866" mass="296208">MFLLLFLLAVDLRADGLSHAQADALLAEAARLAPAAEAVVLNIGAVSPAEYSTQGSWSAVIPWTPHIPTSCALLPDGRLLTFASNQRTTFPDGPQFTYAAVWDPATGQFTEINNGRHDMFCGGLSFLQDGRLLVNGGNGINGTTALASLFDWRTNEWVPAQTMADGRWYNTSIALPNGEVLTAGGNGGANGNGTIEQWNASSGWRRMSGIAWQAVANPPIANAIETNWHPFFLVAPDGRVAHFGPHQALDWITASGTGSMAPAGASIPGTHYPKQGAWAMYAPGKVVVAGGLTAIDDGKVVSKAFTVDLNGATPVVAPTAPMANARSFSNSVMLPNGEVMVVGGNTSGEFFSDVGAVMTPEIWNPDSGQWRGVADISVPRNYHSLAMLLPDGRVWSGGGGLSGDALTDHQDAQVFTPPQLFNADGTPAVRPVITAAPDRIGPASIFTVNASDGVQYFSAISMSAQTHSVDTGLRHVRFTHTNPSPGVYAVTAPASINVLTPGYWMMFAVDANGVWSVARILQVTNSTLPVVTNPGQQSVTQNSAVSLPISASATGGTLSYTASGLPTGLGIDAASGLISGTVTAAPGTYRSTVLVTAAGQVTSVSFNWIVLLPNLGSGQIMREYWTGIGGVSVASLTSSTVFPANPNGRDLQPSFDAPQDWDDNTGQRMRGFLYVPVTGQYQFFISSDDESSLMLSTDANPANAVEIASQPGYTPPQTWTWYAQQASAQIPLQAGRRYYIEALVKDGTGGDHLSVGWTKPGDAAVSIIAGTYLSPYLPIENPVVAWSFDEAGWNGTAGEVKSTAAGLVAIAGTAGGGANTTSANPALSGNPGTGGSALFNGTSQSVVMPYSAALNPNDFTIAAWVRHDAALGTARCVLASRDESTSTKKGYGLWVTADGFWQLRTGADASGLKGSPVSVGQWTHVAATFRTTSASGQTLTGLRRLYINGRLVNEDTGTYVPNAANPLVVGAADSPGTAFFAGAVDEVTLHQAPLSQPDILALRDLRHPTVAPQNQPPQITSPGAQASLLGAVVSLPVTANDPENDPITFSATGLPTGLSISSASGVISGTVTAAGAFNVTVTVSDGISTPASAAFVWNVTAGLTLQPLAAAPKATGSALSFTAQSANGINTRYKWNFGDGTPETAWLTTTIIAHTFPGPGRYLVTLTATDDTGLMVTSTFYQAVYAAPTTRRPAASSSIVYEHPATGNDRVWCVNPDNSSVTAFDAVTRARYAEITVGTAPRSLALAPDGRLWVTNLEAGTISIISTTSRTVVSTVTLAYGSRPFGIAFDPAGTAAWVALEGTGRVLKLNPSTGAQLASVDAGGPVRHLSISADGARVYATRFITPRVAGENTATPMLLGAGGQVVVIGTAALAVERTILLNPSTAADTATSARGLPNYLGSAVISPDGLSAWVPSKQDNIQRGVLRDGLPLNHENSVRAIVSRIDLTTQAEHLPSRVDIDNAGMPSAAVYDPYGIYVFTTLEASREVAVLDAWSRKEITRFPAGRAPQGLVLSPDGGTLYVQNFMDRTVTVHDVRGLLQGGSTAPVTTATLNAVTTEKLSAQVLKGKQLFYDAQDPRLALQQYMSCAVCHNDGGHDGRVWDLTGFGEGLRNTITLKGHANHGMLHWSGNFDEVQDFEGQIRSLAGGTGLMTDTQLNTGTRSQPLGDPKAGVSADLDALAAYVKSLTTSGTSPSRTSSGALSTAATAGQQVFRTQNCASCHSGVNFTSSAPNVFANIGTLKPSSGKRLGGTLTGLDVPTLRGSWATAPYLHDGSAATLADAITAHQGVTLTATDLSSLVAFVASIDDAPTTAPLPFTLALSTPLSTVTTAFTVTATFSSSASGFTLGDVAVANGAVSGFSGSGSSYTFKVTPATAGAVTISVPAGTATDSTSLGNSASNVLSVTYAPVDTTPPSVVLATPAAVVVAPFEVTATFSENVTGLLASEFVATNGTVTTLSSSGSVWSATVTPTAAGKVTVRLPAGMAQDAAGNPNTVSNLLSVTYAPVVAGQSVKLQAEDFDQGGEGVAYHDAEAINLGAYVSGLRYRDSGVDIEPSKDTDATPSVGWIAPGEWLRYTTALTAGTYTLNVRMSTPSAVPVPVRVLINGTLAKTLSITSSGSYYTWKTYSFTGVTVANSGPAVVRIEFPNGNVNFNWMEFVNTTPTPDTTPPTVLLSTSAASVTGPFVVTATFSESVSGLLASEFAVSNGTVTALSAAGAVWSATVAPAAAGSVTVSLPAGMAQDTAGNPNTASNPVTVSYSLAGGTHGLTGDYYIGKNFEQFSFARTEPTLNNAWGTGSPDSRIPADGFSVRWHGCLIPRYTQTYTLIPVTDDGVRLWVNGQLLVNDWNDHGDTWNNGVIALQAGVAVPVVMEYYEGTGGATARLLWESPGQTREVIPQSQWLVSAPGAAPAASPNTITLASLTPVILSLSGNLAASHSDEDGASDLLEVALGTSLTSGVVQPATGLQVVARGGGTSIDASVLRPSGQGAFTFTLESSGDLATWTPLSVTPTVTSQGGGWERVTWPDLQSLPGQSLARGIVRLRITQAGGGSSTTTPVGWQQTALNSGTQSFGLNLTHQALFTGRISAAGATGVTLGEQTSVVSVMDPARSYYLEILSGPQAGHRLDLQGITSTACVVAADSPCTTLPASAIAGLTGALVSLRPHRTLGEVFDPALFQGGPTSASADQVLFYAPAGYVPCWLYASGGIRQWVPEGVSHESVNDTLIPPGTGVMLQIARPAPAPLLTTGSVRTTPFARPLQAGYNLFANPWPLDTTPARAGLTSSALVASTSIALADQLQLWKGDTAAAATGYQGFWLFQLPGMPAPLWVSLADATMQSLNNTPLLRAGRATFIKAQPRGSRPVWMVPAP</sequence>
<dbReference type="Gene3D" id="1.10.760.10">
    <property type="entry name" value="Cytochrome c-like domain"/>
    <property type="match status" value="2"/>
</dbReference>
<evidence type="ECO:0000259" key="8">
    <source>
        <dbReference type="PROSITE" id="PS51007"/>
    </source>
</evidence>
<dbReference type="CDD" id="cd02851">
    <property type="entry name" value="E_set_GO_C"/>
    <property type="match status" value="1"/>
</dbReference>
<dbReference type="PROSITE" id="PS51175">
    <property type="entry name" value="CBM6"/>
    <property type="match status" value="1"/>
</dbReference>
<dbReference type="SUPFAM" id="SSF49785">
    <property type="entry name" value="Galactose-binding domain-like"/>
    <property type="match status" value="1"/>
</dbReference>
<dbReference type="InterPro" id="IPR009880">
    <property type="entry name" value="Glyoxal_oxidase_N"/>
</dbReference>
<dbReference type="InterPro" id="IPR022409">
    <property type="entry name" value="PKD/Chitinase_dom"/>
</dbReference>
<evidence type="ECO:0000259" key="10">
    <source>
        <dbReference type="PROSITE" id="PS51820"/>
    </source>
</evidence>
<feature type="domain" description="PA14" evidence="10">
    <location>
        <begin position="2261"/>
        <end position="2398"/>
    </location>
</feature>
<dbReference type="InterPro" id="IPR015202">
    <property type="entry name" value="GO-like_E_set"/>
</dbReference>
<keyword evidence="12" id="KW-1185">Reference proteome</keyword>
<evidence type="ECO:0000259" key="9">
    <source>
        <dbReference type="PROSITE" id="PS51175"/>
    </source>
</evidence>
<dbReference type="Proteomes" id="UP001596052">
    <property type="component" value="Unassembled WGS sequence"/>
</dbReference>
<dbReference type="PANTHER" id="PTHR32208:SF56">
    <property type="entry name" value="GALACTOSE OXIDASE-RELATED"/>
    <property type="match status" value="1"/>
</dbReference>
<dbReference type="CDD" id="cd04080">
    <property type="entry name" value="CBM6_cellulase-like"/>
    <property type="match status" value="1"/>
</dbReference>
<feature type="domain" description="Cytochrome c" evidence="8">
    <location>
        <begin position="1703"/>
        <end position="1806"/>
    </location>
</feature>
<dbReference type="InterPro" id="IPR009056">
    <property type="entry name" value="Cyt_c-like_dom"/>
</dbReference>
<dbReference type="SUPFAM" id="SSF46626">
    <property type="entry name" value="Cytochrome c"/>
    <property type="match status" value="2"/>
</dbReference>